<dbReference type="GO" id="GO:0006508">
    <property type="term" value="P:proteolysis"/>
    <property type="evidence" value="ECO:0007669"/>
    <property type="project" value="InterPro"/>
</dbReference>
<dbReference type="GeneID" id="72183591"/>
<dbReference type="EMBL" id="CP096659">
    <property type="protein sequence ID" value="UPV74524.1"/>
    <property type="molecule type" value="Genomic_DNA"/>
</dbReference>
<dbReference type="CDD" id="cd01301">
    <property type="entry name" value="rDP_like"/>
    <property type="match status" value="1"/>
</dbReference>
<accession>A0A8U0HV61</accession>
<dbReference type="RefSeq" id="WP_248650569.1">
    <property type="nucleotide sequence ID" value="NZ_CP096659.1"/>
</dbReference>
<dbReference type="PROSITE" id="PS51365">
    <property type="entry name" value="RENAL_DIPEPTIDASE_2"/>
    <property type="match status" value="1"/>
</dbReference>
<evidence type="ECO:0000313" key="2">
    <source>
        <dbReference type="Proteomes" id="UP000830729"/>
    </source>
</evidence>
<dbReference type="AlphaFoldDB" id="A0A8U0HV61"/>
<dbReference type="PANTHER" id="PTHR10443">
    <property type="entry name" value="MICROSOMAL DIPEPTIDASE"/>
    <property type="match status" value="1"/>
</dbReference>
<proteinExistence type="predicted"/>
<dbReference type="PANTHER" id="PTHR10443:SF12">
    <property type="entry name" value="DIPEPTIDASE"/>
    <property type="match status" value="1"/>
</dbReference>
<sequence length="372" mass="39419">MTDSELRLFDGHNDALLDLSDETGSGRSFFERSEAGHLDLPRAREANLGAGLFAVFVPNEDYEYERVETDEGHEMDLPPAVGHERAKSFTYDALARLHRIAAESDGASASEASGDSSVQRTDGAVRVVGEYDDLEACLDADDAGPVAAIPHLEGAEAVAPDLSNLDFLHAAGVRSVGPVWSRPNEFGHGVRPEYPGTPDTGPGLTPAGRDLVRGCNERGILVDLAHATATGFRDAAEVSTDPLVVSHAGVNELCPASRNLTDAQLDAVADSGGLVGITFATGHLRPDGRNDPDDPTPVSTLVDHVEYVADRVGVEHVALGSDFDGATVLDSVGDATGLPDVIAAVERRGFGDEAVRAIARDNWLRVIRETWE</sequence>
<dbReference type="Gene3D" id="3.20.20.140">
    <property type="entry name" value="Metal-dependent hydrolases"/>
    <property type="match status" value="1"/>
</dbReference>
<dbReference type="GO" id="GO:0070573">
    <property type="term" value="F:metallodipeptidase activity"/>
    <property type="evidence" value="ECO:0007669"/>
    <property type="project" value="InterPro"/>
</dbReference>
<evidence type="ECO:0000313" key="1">
    <source>
        <dbReference type="EMBL" id="UPV74524.1"/>
    </source>
</evidence>
<organism evidence="1 2">
    <name type="scientific">Halorussus limi</name>
    <dbReference type="NCBI Taxonomy" id="2938695"/>
    <lineage>
        <taxon>Archaea</taxon>
        <taxon>Methanobacteriati</taxon>
        <taxon>Methanobacteriota</taxon>
        <taxon>Stenosarchaea group</taxon>
        <taxon>Halobacteria</taxon>
        <taxon>Halobacteriales</taxon>
        <taxon>Haladaptataceae</taxon>
        <taxon>Halorussus</taxon>
    </lineage>
</organism>
<keyword evidence="2" id="KW-1185">Reference proteome</keyword>
<reference evidence="1 2" key="1">
    <citation type="submission" date="2022-04" db="EMBL/GenBank/DDBJ databases">
        <title>Diverse halophilic archaea isolated from saline environments.</title>
        <authorList>
            <person name="Cui H.-L."/>
        </authorList>
    </citation>
    <scope>NUCLEOTIDE SEQUENCE [LARGE SCALE GENOMIC DNA]</scope>
    <source>
        <strain evidence="1 2">XZYJT49</strain>
    </source>
</reference>
<dbReference type="KEGG" id="halx:M0R89_00290"/>
<dbReference type="InterPro" id="IPR008257">
    <property type="entry name" value="Pept_M19"/>
</dbReference>
<protein>
    <submittedName>
        <fullName evidence="1">Dipeptidase</fullName>
    </submittedName>
</protein>
<gene>
    <name evidence="1" type="ORF">M0R89_00290</name>
</gene>
<dbReference type="InterPro" id="IPR032466">
    <property type="entry name" value="Metal_Hydrolase"/>
</dbReference>
<dbReference type="SUPFAM" id="SSF51556">
    <property type="entry name" value="Metallo-dependent hydrolases"/>
    <property type="match status" value="1"/>
</dbReference>
<dbReference type="Pfam" id="PF01244">
    <property type="entry name" value="Peptidase_M19"/>
    <property type="match status" value="1"/>
</dbReference>
<dbReference type="Proteomes" id="UP000830729">
    <property type="component" value="Chromosome"/>
</dbReference>
<name>A0A8U0HV61_9EURY</name>